<dbReference type="InterPro" id="IPR011042">
    <property type="entry name" value="6-blade_b-propeller_TolB-like"/>
</dbReference>
<dbReference type="InterPro" id="IPR051288">
    <property type="entry name" value="Serum_paraoxonase/arylesterase"/>
</dbReference>
<comment type="caution">
    <text evidence="1">The sequence shown here is derived from an EMBL/GenBank/DDBJ whole genome shotgun (WGS) entry which is preliminary data.</text>
</comment>
<dbReference type="EMBL" id="QVQW01000054">
    <property type="protein sequence ID" value="RKU42561.1"/>
    <property type="molecule type" value="Genomic_DNA"/>
</dbReference>
<dbReference type="PANTHER" id="PTHR11799:SF12">
    <property type="entry name" value="PARAOXONASE-RELATED"/>
    <property type="match status" value="1"/>
</dbReference>
<dbReference type="OrthoDB" id="5307922at2759"/>
<dbReference type="PANTHER" id="PTHR11799">
    <property type="entry name" value="PARAOXONASE"/>
    <property type="match status" value="1"/>
</dbReference>
<gene>
    <name evidence="1" type="ORF">DL546_001493</name>
</gene>
<evidence type="ECO:0000313" key="2">
    <source>
        <dbReference type="Proteomes" id="UP000275385"/>
    </source>
</evidence>
<dbReference type="AlphaFoldDB" id="A0A420Y3U9"/>
<dbReference type="Gene3D" id="2.120.10.30">
    <property type="entry name" value="TolB, C-terminal domain"/>
    <property type="match status" value="1"/>
</dbReference>
<organism evidence="1 2">
    <name type="scientific">Coniochaeta pulveracea</name>
    <dbReference type="NCBI Taxonomy" id="177199"/>
    <lineage>
        <taxon>Eukaryota</taxon>
        <taxon>Fungi</taxon>
        <taxon>Dikarya</taxon>
        <taxon>Ascomycota</taxon>
        <taxon>Pezizomycotina</taxon>
        <taxon>Sordariomycetes</taxon>
        <taxon>Sordariomycetidae</taxon>
        <taxon>Coniochaetales</taxon>
        <taxon>Coniochaetaceae</taxon>
        <taxon>Coniochaeta</taxon>
    </lineage>
</organism>
<evidence type="ECO:0000313" key="1">
    <source>
        <dbReference type="EMBL" id="RKU42561.1"/>
    </source>
</evidence>
<evidence type="ECO:0008006" key="3">
    <source>
        <dbReference type="Google" id="ProtNLM"/>
    </source>
</evidence>
<dbReference type="SUPFAM" id="SSF63829">
    <property type="entry name" value="Calcium-dependent phosphotriesterase"/>
    <property type="match status" value="1"/>
</dbReference>
<reference evidence="1 2" key="1">
    <citation type="submission" date="2018-08" db="EMBL/GenBank/DDBJ databases">
        <title>Draft genome of the lignicolous fungus Coniochaeta pulveracea.</title>
        <authorList>
            <person name="Borstlap C.J."/>
            <person name="De Witt R.N."/>
            <person name="Botha A."/>
            <person name="Volschenk H."/>
        </authorList>
    </citation>
    <scope>NUCLEOTIDE SEQUENCE [LARGE SCALE GENOMIC DNA]</scope>
    <source>
        <strain evidence="1 2">CAB683</strain>
    </source>
</reference>
<dbReference type="Proteomes" id="UP000275385">
    <property type="component" value="Unassembled WGS sequence"/>
</dbReference>
<sequence>MASVIRPVAFVIAVLAFLFANPVIDLGLTEYVPPGLRNLPRTLKVLGVFRRATSTAIVDPAEFVVIKDTVHCEDLHYHEASNLLFTACEGTEATRFSRGSLHVIDPETMKAQKLELVGFDGPFVTHGIDVISDPVRSAGEAVYIFAINHLPHPDVHGQTHSQLEIFYHEIRSGSARHIRSVWDPAITTPNDVVALSPTSVLVTNDHYHATGRWREFEDVSGHKWTGTVHLQLARLDGAASAQDGVMASVALAPMHNNNGIGHGRSRDEVLVVECVSGVLNIGHVEEKTGKATIKIDHSLFYDSTIDNPSFFRDPYSNSTFDGSAYLAPGLTRAVDIHASVTHDPATRPPIPVMIWRTKRVPTSSADKPEWKTELLFEDDGTRLDSVAAAVQVAIDPAQEDGRRRAWLFATGFVSRNVVAIKVDI</sequence>
<accession>A0A420Y3U9</accession>
<protein>
    <recommendedName>
        <fullName evidence="3">Serum paraoxonase/arylesterase 2</fullName>
    </recommendedName>
</protein>
<proteinExistence type="predicted"/>
<keyword evidence="2" id="KW-1185">Reference proteome</keyword>
<name>A0A420Y3U9_9PEZI</name>